<dbReference type="InterPro" id="IPR005196">
    <property type="entry name" value="Glyco_hydro_65_N"/>
</dbReference>
<feature type="signal peptide" evidence="6">
    <location>
        <begin position="1"/>
        <end position="25"/>
    </location>
</feature>
<keyword evidence="10" id="KW-1185">Reference proteome</keyword>
<dbReference type="Proteomes" id="UP001221413">
    <property type="component" value="Unassembled WGS sequence"/>
</dbReference>
<accession>A0AAD6NN52</accession>
<dbReference type="Pfam" id="PF03632">
    <property type="entry name" value="Glyco_hydro_65m"/>
    <property type="match status" value="1"/>
</dbReference>
<keyword evidence="5" id="KW-0325">Glycoprotein</keyword>
<evidence type="ECO:0000259" key="8">
    <source>
        <dbReference type="Pfam" id="PF03636"/>
    </source>
</evidence>
<dbReference type="InterPro" id="IPR011013">
    <property type="entry name" value="Gal_mutarotase_sf_dom"/>
</dbReference>
<feature type="chain" id="PRO_5041925754" description="alpha,alpha-trehalase" evidence="6">
    <location>
        <begin position="26"/>
        <end position="1016"/>
    </location>
</feature>
<evidence type="ECO:0000313" key="10">
    <source>
        <dbReference type="Proteomes" id="UP001221413"/>
    </source>
</evidence>
<dbReference type="SUPFAM" id="SSF49785">
    <property type="entry name" value="Galactose-binding domain-like"/>
    <property type="match status" value="1"/>
</dbReference>
<reference evidence="9" key="1">
    <citation type="submission" date="2023-01" db="EMBL/GenBank/DDBJ databases">
        <title>The chitinases involved in constricting ring structure development in the nematode-trapping fungus Drechslerella dactyloides.</title>
        <authorList>
            <person name="Wang R."/>
            <person name="Zhang L."/>
            <person name="Tang P."/>
            <person name="Li S."/>
            <person name="Liang L."/>
        </authorList>
    </citation>
    <scope>NUCLEOTIDE SEQUENCE</scope>
    <source>
        <strain evidence="9">YMF1.00031</strain>
    </source>
</reference>
<feature type="domain" description="Glycoside hydrolase family 65 central catalytic" evidence="7">
    <location>
        <begin position="407"/>
        <end position="632"/>
    </location>
</feature>
<dbReference type="InterPro" id="IPR012341">
    <property type="entry name" value="6hp_glycosidase-like_sf"/>
</dbReference>
<dbReference type="InterPro" id="IPR008979">
    <property type="entry name" value="Galactose-bd-like_sf"/>
</dbReference>
<evidence type="ECO:0000256" key="2">
    <source>
        <dbReference type="ARBA" id="ARBA00006768"/>
    </source>
</evidence>
<dbReference type="PANTHER" id="PTHR11051:SF8">
    <property type="entry name" value="PROTEIN-GLUCOSYLGALACTOSYLHYDROXYLYSINE GLUCOSIDASE"/>
    <property type="match status" value="1"/>
</dbReference>
<dbReference type="Gene3D" id="2.60.120.260">
    <property type="entry name" value="Galactose-binding domain-like"/>
    <property type="match status" value="1"/>
</dbReference>
<dbReference type="GO" id="GO:0030246">
    <property type="term" value="F:carbohydrate binding"/>
    <property type="evidence" value="ECO:0007669"/>
    <property type="project" value="InterPro"/>
</dbReference>
<comment type="caution">
    <text evidence="9">The sequence shown here is derived from an EMBL/GenBank/DDBJ whole genome shotgun (WGS) entry which is preliminary data.</text>
</comment>
<evidence type="ECO:0000256" key="1">
    <source>
        <dbReference type="ARBA" id="ARBA00001576"/>
    </source>
</evidence>
<gene>
    <name evidence="9" type="ORF">Dda_1501</name>
</gene>
<feature type="domain" description="Glycoside hydrolase family 65 N-terminal" evidence="8">
    <location>
        <begin position="80"/>
        <end position="349"/>
    </location>
</feature>
<dbReference type="EMBL" id="JAQGDS010000002">
    <property type="protein sequence ID" value="KAJ6262943.1"/>
    <property type="molecule type" value="Genomic_DNA"/>
</dbReference>
<dbReference type="PANTHER" id="PTHR11051">
    <property type="entry name" value="GLYCOSYL HYDROLASE-RELATED"/>
    <property type="match status" value="1"/>
</dbReference>
<dbReference type="GO" id="GO:0009277">
    <property type="term" value="C:fungal-type cell wall"/>
    <property type="evidence" value="ECO:0007669"/>
    <property type="project" value="TreeGrafter"/>
</dbReference>
<evidence type="ECO:0000256" key="3">
    <source>
        <dbReference type="ARBA" id="ARBA00012757"/>
    </source>
</evidence>
<dbReference type="AlphaFoldDB" id="A0AAD6NN52"/>
<organism evidence="9 10">
    <name type="scientific">Drechslerella dactyloides</name>
    <name type="common">Nematode-trapping fungus</name>
    <name type="synonym">Arthrobotrys dactyloides</name>
    <dbReference type="NCBI Taxonomy" id="74499"/>
    <lineage>
        <taxon>Eukaryota</taxon>
        <taxon>Fungi</taxon>
        <taxon>Dikarya</taxon>
        <taxon>Ascomycota</taxon>
        <taxon>Pezizomycotina</taxon>
        <taxon>Orbiliomycetes</taxon>
        <taxon>Orbiliales</taxon>
        <taxon>Orbiliaceae</taxon>
        <taxon>Drechslerella</taxon>
    </lineage>
</organism>
<dbReference type="SUPFAM" id="SSF74650">
    <property type="entry name" value="Galactose mutarotase-like"/>
    <property type="match status" value="1"/>
</dbReference>
<dbReference type="GO" id="GO:0004555">
    <property type="term" value="F:alpha,alpha-trehalase activity"/>
    <property type="evidence" value="ECO:0007669"/>
    <property type="project" value="UniProtKB-EC"/>
</dbReference>
<dbReference type="SUPFAM" id="SSF48208">
    <property type="entry name" value="Six-hairpin glycosidases"/>
    <property type="match status" value="1"/>
</dbReference>
<evidence type="ECO:0000259" key="7">
    <source>
        <dbReference type="Pfam" id="PF03632"/>
    </source>
</evidence>
<dbReference type="InterPro" id="IPR005195">
    <property type="entry name" value="Glyco_hydro_65_M"/>
</dbReference>
<dbReference type="GO" id="GO:0005993">
    <property type="term" value="P:trehalose catabolic process"/>
    <property type="evidence" value="ECO:0007669"/>
    <property type="project" value="TreeGrafter"/>
</dbReference>
<dbReference type="Gene3D" id="2.70.98.40">
    <property type="entry name" value="Glycoside hydrolase, family 65, N-terminal domain"/>
    <property type="match status" value="1"/>
</dbReference>
<evidence type="ECO:0000256" key="4">
    <source>
        <dbReference type="ARBA" id="ARBA00022801"/>
    </source>
</evidence>
<evidence type="ECO:0000256" key="5">
    <source>
        <dbReference type="ARBA" id="ARBA00023180"/>
    </source>
</evidence>
<dbReference type="InterPro" id="IPR037018">
    <property type="entry name" value="GH65_N"/>
</dbReference>
<keyword evidence="6" id="KW-0732">Signal</keyword>
<protein>
    <recommendedName>
        <fullName evidence="3">alpha,alpha-trehalase</fullName>
        <ecNumber evidence="3">3.2.1.28</ecNumber>
    </recommendedName>
</protein>
<keyword evidence="4" id="KW-0378">Hydrolase</keyword>
<comment type="catalytic activity">
    <reaction evidence="1">
        <text>alpha,alpha-trehalose + H2O = alpha-D-glucose + beta-D-glucose</text>
        <dbReference type="Rhea" id="RHEA:32675"/>
        <dbReference type="ChEBI" id="CHEBI:15377"/>
        <dbReference type="ChEBI" id="CHEBI:15903"/>
        <dbReference type="ChEBI" id="CHEBI:16551"/>
        <dbReference type="ChEBI" id="CHEBI:17925"/>
        <dbReference type="EC" id="3.2.1.28"/>
    </reaction>
</comment>
<name>A0AAD6NN52_DREDA</name>
<comment type="similarity">
    <text evidence="2">Belongs to the glycosyl hydrolase 65 family.</text>
</comment>
<dbReference type="Gene3D" id="1.50.10.10">
    <property type="match status" value="1"/>
</dbReference>
<dbReference type="FunFam" id="1.50.10.10:FF:000032">
    <property type="entry name" value="Vacuolar acid trehalase"/>
    <property type="match status" value="1"/>
</dbReference>
<proteinExistence type="inferred from homology"/>
<evidence type="ECO:0000256" key="6">
    <source>
        <dbReference type="SAM" id="SignalP"/>
    </source>
</evidence>
<evidence type="ECO:0000313" key="9">
    <source>
        <dbReference type="EMBL" id="KAJ6262943.1"/>
    </source>
</evidence>
<sequence length="1016" mass="112374">MSTFAKMKNVVRFSLLCVAIRTSSAFPWAKLVRDPFYPSVLEPRQVENPPPAENVWSDDPLETPHWDNKTFTLYTSQLVQGAYQQTPYVANGYFGQRFGAEGHGFQQDKNTTDPNGPLQPVNGWPLDNLRVTFGTVSGFWNSQPNTSRTNFPELAAKGGESVISGLPNWASLYLITPQGDTYGPGTPNSTISNFMQSMSLRNGIVKTSVTWSPPGNCQYNMTYTVMASRFRPNVGYMQLDVVASHDVEVSLLDLLDGRGALRTWPAGTGMEDGAENIIWSGVHPAGLPDITAYVYSTVNFSGTASGRMSGSSIPWVPQNISTVSQVFKATLNAGKPFSVYKTVGIASSEAFPDHPEQVARTAALSGSAAGYKQLFEEHDEVWEDLWEDGTILAEYDEELQISLQATLFHLLCAVRTGKGPEHLGSDASISVGGLTSDSYAGFIFWDADLWMYPGLSAIWPDYALSIVNYRSRLLEQSERNAREYGYGEDTAVYSWTSGRFGNCTGTGPCVDYQYHLNADIAFAAWEYYLNTGDMDFLQNEGWPIVRKVTNFFSEYVQLINGSYHTSNLTDPDEYANHVDDGAFTNASIKKLFSVALGLAKLVGYKAPQRWEDIAGKMYIPYDAEAGIIPEFTGMNGSVTIKQVDVALISYPVGFKFNDTQARNDLFFYAKAQSPDGPAMTWAIYSVVSAELIDTGCQSWTHALQGSQTYIRAPWYTFSEQVDDNFYTNGGTNPAFPFLTGHGGYLQVWTHGYTGFRPMADTFYLEPSLPPHLSGGLLYKTMKWQGASFEVYIGQENTTIKRVVSRNSQLEYKGAVPVTIGAKNPKAGKYFLLLNEQIVIPTRLPHKNPPFQPDNLAQCVPVTSNVTWAPSHFPLAAVDGSNATTWQPMTKDPSSITIDLSASFPPPPDDARVASDRRRVREVIFTWGLAVPHSWTLEISNDTDTWERVWGQENVEISIAYDAKRYIEPRLEDGNSTTVTFDREYEGRFVRLTIAGNQASSKAKYGATVAEVALIGS</sequence>
<dbReference type="Pfam" id="PF03636">
    <property type="entry name" value="Glyco_hydro_65N"/>
    <property type="match status" value="1"/>
</dbReference>
<dbReference type="InterPro" id="IPR008928">
    <property type="entry name" value="6-hairpin_glycosidase_sf"/>
</dbReference>
<dbReference type="EC" id="3.2.1.28" evidence="3"/>